<evidence type="ECO:0000313" key="1">
    <source>
        <dbReference type="EMBL" id="ASJ13712.1"/>
    </source>
</evidence>
<sequence>MKKKAIAGLVLVVVLSLGLFLFFRGILIPVEAERIYFGDDSGFRSCPSSIKITSQYYENHSRYFVNFTISTNSSSSLEFSLEGVIEEHVCIPEGIVLYTYYPGDWAGINAALVDYSLNIVWKRHFQAFPVKYHNGELLLTSSCIYFVNASTGDLSREICPGVARAQVHDVKILGDETYFTVVHYSVFTMNSQVHIYRVKDGKREKALIVKMDEHLLGARAILDVSEEYVAVAYYLRGISGAEKNGLCVFKRNIFRKISCRELKADDRPLEVKLRGDVVYLQTTKGLEVHRILTLRHP</sequence>
<name>A0A2Z2N2A2_9EURY</name>
<protein>
    <submittedName>
        <fullName evidence="1">Uncharacterized protein</fullName>
    </submittedName>
</protein>
<proteinExistence type="predicted"/>
<gene>
    <name evidence="1" type="ORF">A3L10_00655</name>
</gene>
<dbReference type="AlphaFoldDB" id="A0A2Z2N2A2"/>
<keyword evidence="2" id="KW-1185">Reference proteome</keyword>
<dbReference type="GeneID" id="33327312"/>
<dbReference type="KEGG" id="trl:A3L10_00655"/>
<organism evidence="1 2">
    <name type="scientific">Thermococcus radiotolerans</name>
    <dbReference type="NCBI Taxonomy" id="187880"/>
    <lineage>
        <taxon>Archaea</taxon>
        <taxon>Methanobacteriati</taxon>
        <taxon>Methanobacteriota</taxon>
        <taxon>Thermococci</taxon>
        <taxon>Thermococcales</taxon>
        <taxon>Thermococcaceae</taxon>
        <taxon>Thermococcus</taxon>
    </lineage>
</organism>
<dbReference type="OrthoDB" id="93466at2157"/>
<evidence type="ECO:0000313" key="2">
    <source>
        <dbReference type="Proteomes" id="UP000250085"/>
    </source>
</evidence>
<dbReference type="EMBL" id="CP015106">
    <property type="protein sequence ID" value="ASJ13712.1"/>
    <property type="molecule type" value="Genomic_DNA"/>
</dbReference>
<dbReference type="Proteomes" id="UP000250085">
    <property type="component" value="Chromosome"/>
</dbReference>
<accession>A0A2Z2N2A2</accession>
<reference evidence="1 2" key="1">
    <citation type="submission" date="2016-04" db="EMBL/GenBank/DDBJ databases">
        <title>Complete genome sequence of Thermococcus radiotolerans type strain EJ2.</title>
        <authorList>
            <person name="Oger P.M."/>
        </authorList>
    </citation>
    <scope>NUCLEOTIDE SEQUENCE [LARGE SCALE GENOMIC DNA]</scope>
    <source>
        <strain evidence="1 2">EJ2</strain>
    </source>
</reference>
<dbReference type="RefSeq" id="WP_088865935.1">
    <property type="nucleotide sequence ID" value="NZ_CP015106.1"/>
</dbReference>